<dbReference type="HOGENOM" id="CLU_175750_0_0_1"/>
<evidence type="ECO:0000313" key="1">
    <source>
        <dbReference type="EMBL" id="KIK93427.1"/>
    </source>
</evidence>
<gene>
    <name evidence="1" type="ORF">PAXRUDRAFT_145127</name>
</gene>
<evidence type="ECO:0000313" key="2">
    <source>
        <dbReference type="Proteomes" id="UP000054538"/>
    </source>
</evidence>
<name>A0A0D0D8Y4_9AGAM</name>
<dbReference type="Proteomes" id="UP000054538">
    <property type="component" value="Unassembled WGS sequence"/>
</dbReference>
<reference evidence="1 2" key="1">
    <citation type="submission" date="2014-04" db="EMBL/GenBank/DDBJ databases">
        <authorList>
            <consortium name="DOE Joint Genome Institute"/>
            <person name="Kuo A."/>
            <person name="Kohler A."/>
            <person name="Jargeat P."/>
            <person name="Nagy L.G."/>
            <person name="Floudas D."/>
            <person name="Copeland A."/>
            <person name="Barry K.W."/>
            <person name="Cichocki N."/>
            <person name="Veneault-Fourrey C."/>
            <person name="LaButti K."/>
            <person name="Lindquist E.A."/>
            <person name="Lipzen A."/>
            <person name="Lundell T."/>
            <person name="Morin E."/>
            <person name="Murat C."/>
            <person name="Sun H."/>
            <person name="Tunlid A."/>
            <person name="Henrissat B."/>
            <person name="Grigoriev I.V."/>
            <person name="Hibbett D.S."/>
            <person name="Martin F."/>
            <person name="Nordberg H.P."/>
            <person name="Cantor M.N."/>
            <person name="Hua S.X."/>
        </authorList>
    </citation>
    <scope>NUCLEOTIDE SEQUENCE [LARGE SCALE GENOMIC DNA]</scope>
    <source>
        <strain evidence="1 2">Ve08.2h10</strain>
    </source>
</reference>
<reference evidence="2" key="2">
    <citation type="submission" date="2015-01" db="EMBL/GenBank/DDBJ databases">
        <title>Evolutionary Origins and Diversification of the Mycorrhizal Mutualists.</title>
        <authorList>
            <consortium name="DOE Joint Genome Institute"/>
            <consortium name="Mycorrhizal Genomics Consortium"/>
            <person name="Kohler A."/>
            <person name="Kuo A."/>
            <person name="Nagy L.G."/>
            <person name="Floudas D."/>
            <person name="Copeland A."/>
            <person name="Barry K.W."/>
            <person name="Cichocki N."/>
            <person name="Veneault-Fourrey C."/>
            <person name="LaButti K."/>
            <person name="Lindquist E.A."/>
            <person name="Lipzen A."/>
            <person name="Lundell T."/>
            <person name="Morin E."/>
            <person name="Murat C."/>
            <person name="Riley R."/>
            <person name="Ohm R."/>
            <person name="Sun H."/>
            <person name="Tunlid A."/>
            <person name="Henrissat B."/>
            <person name="Grigoriev I.V."/>
            <person name="Hibbett D.S."/>
            <person name="Martin F."/>
        </authorList>
    </citation>
    <scope>NUCLEOTIDE SEQUENCE [LARGE SCALE GENOMIC DNA]</scope>
    <source>
        <strain evidence="2">Ve08.2h10</strain>
    </source>
</reference>
<dbReference type="OrthoDB" id="2691487at2759"/>
<dbReference type="EMBL" id="KN825186">
    <property type="protein sequence ID" value="KIK93427.1"/>
    <property type="molecule type" value="Genomic_DNA"/>
</dbReference>
<accession>A0A0D0D8Y4</accession>
<dbReference type="AlphaFoldDB" id="A0A0D0D8Y4"/>
<proteinExistence type="predicted"/>
<organism evidence="1 2">
    <name type="scientific">Paxillus rubicundulus Ve08.2h10</name>
    <dbReference type="NCBI Taxonomy" id="930991"/>
    <lineage>
        <taxon>Eukaryota</taxon>
        <taxon>Fungi</taxon>
        <taxon>Dikarya</taxon>
        <taxon>Basidiomycota</taxon>
        <taxon>Agaricomycotina</taxon>
        <taxon>Agaricomycetes</taxon>
        <taxon>Agaricomycetidae</taxon>
        <taxon>Boletales</taxon>
        <taxon>Paxilineae</taxon>
        <taxon>Paxillaceae</taxon>
        <taxon>Paxillus</taxon>
    </lineage>
</organism>
<keyword evidence="2" id="KW-1185">Reference proteome</keyword>
<dbReference type="InParanoid" id="A0A0D0D8Y4"/>
<sequence>MQFFGPGNKLYRNYHAKLSSQPCDAHREFLLEGAEPSPAPAKRNDDWTPYRNRLEFELTDFLFT</sequence>
<protein>
    <submittedName>
        <fullName evidence="1">Unplaced genomic scaffold scaffold_364, whole genome shotgun sequence</fullName>
    </submittedName>
</protein>